<keyword evidence="1" id="KW-1133">Transmembrane helix</keyword>
<feature type="transmembrane region" description="Helical" evidence="1">
    <location>
        <begin position="33"/>
        <end position="56"/>
    </location>
</feature>
<feature type="transmembrane region" description="Helical" evidence="1">
    <location>
        <begin position="180"/>
        <end position="205"/>
    </location>
</feature>
<feature type="transmembrane region" description="Helical" evidence="1">
    <location>
        <begin position="297"/>
        <end position="316"/>
    </location>
</feature>
<dbReference type="PANTHER" id="PTHR37814:SF1">
    <property type="entry name" value="MEMBRANE PROTEIN"/>
    <property type="match status" value="1"/>
</dbReference>
<dbReference type="PANTHER" id="PTHR37814">
    <property type="entry name" value="CONSERVED MEMBRANE PROTEIN"/>
    <property type="match status" value="1"/>
</dbReference>
<protein>
    <submittedName>
        <fullName evidence="2">Membrane protein YkvI</fullName>
    </submittedName>
</protein>
<keyword evidence="3" id="KW-1185">Reference proteome</keyword>
<accession>A0ABU0AB84</accession>
<gene>
    <name evidence="2" type="ORF">J2S17_000377</name>
</gene>
<dbReference type="EMBL" id="JAUSUB010000001">
    <property type="protein sequence ID" value="MDQ0268508.1"/>
    <property type="molecule type" value="Genomic_DNA"/>
</dbReference>
<evidence type="ECO:0000256" key="1">
    <source>
        <dbReference type="SAM" id="Phobius"/>
    </source>
</evidence>
<feature type="transmembrane region" description="Helical" evidence="1">
    <location>
        <begin position="112"/>
        <end position="133"/>
    </location>
</feature>
<keyword evidence="1" id="KW-0812">Transmembrane</keyword>
<feature type="transmembrane region" description="Helical" evidence="1">
    <location>
        <begin position="217"/>
        <end position="241"/>
    </location>
</feature>
<feature type="transmembrane region" description="Helical" evidence="1">
    <location>
        <begin position="140"/>
        <end position="160"/>
    </location>
</feature>
<feature type="transmembrane region" description="Helical" evidence="1">
    <location>
        <begin position="322"/>
        <end position="343"/>
    </location>
</feature>
<sequence>MKNIFIIASAFIGIIVGAGFASGQEILQYFTSFGKMGIVGAIVAAVIFAYIGMILMRLGSRLQSENHQEVINKISGRFLGKIIDYILIFVLLGIGIVMIAGSGSILNQQFGLPTMTGTILISILVIITAMTNVDRVVKVIAGLTPLLILSVIFLFLYSMFTMDVSFSSLEGTALSHDSAAGHWLISAINYVSLATVMGASMTLVMGGDEKNEKIASWGGFFGGLGVGILVIINHLTIFANVEAVGSLDMPALGIAANISNMIGGLYAIILFAMVYSSAVSMFFSFGTRFFEPKTPKFKMFVTISVVVGFITSFFGFTELVSFFYPLFGYLGMILIVILIITPFRFQLFKKKQPN</sequence>
<organism evidence="2 3">
    <name type="scientific">Cytobacillus purgationiresistens</name>
    <dbReference type="NCBI Taxonomy" id="863449"/>
    <lineage>
        <taxon>Bacteria</taxon>
        <taxon>Bacillati</taxon>
        <taxon>Bacillota</taxon>
        <taxon>Bacilli</taxon>
        <taxon>Bacillales</taxon>
        <taxon>Bacillaceae</taxon>
        <taxon>Cytobacillus</taxon>
    </lineage>
</organism>
<keyword evidence="1" id="KW-0472">Membrane</keyword>
<dbReference type="InterPro" id="IPR038728">
    <property type="entry name" value="YkvI-like"/>
</dbReference>
<name>A0ABU0AB84_9BACI</name>
<reference evidence="2 3" key="1">
    <citation type="submission" date="2023-07" db="EMBL/GenBank/DDBJ databases">
        <title>Genomic Encyclopedia of Type Strains, Phase IV (KMG-IV): sequencing the most valuable type-strain genomes for metagenomic binning, comparative biology and taxonomic classification.</title>
        <authorList>
            <person name="Goeker M."/>
        </authorList>
    </citation>
    <scope>NUCLEOTIDE SEQUENCE [LARGE SCALE GENOMIC DNA]</scope>
    <source>
        <strain evidence="2 3">DSM 23494</strain>
    </source>
</reference>
<dbReference type="Proteomes" id="UP001238088">
    <property type="component" value="Unassembled WGS sequence"/>
</dbReference>
<dbReference type="RefSeq" id="WP_307471314.1">
    <property type="nucleotide sequence ID" value="NZ_JAUSUB010000001.1"/>
</dbReference>
<feature type="transmembrane region" description="Helical" evidence="1">
    <location>
        <begin position="82"/>
        <end position="106"/>
    </location>
</feature>
<feature type="transmembrane region" description="Helical" evidence="1">
    <location>
        <begin position="261"/>
        <end position="285"/>
    </location>
</feature>
<comment type="caution">
    <text evidence="2">The sequence shown here is derived from an EMBL/GenBank/DDBJ whole genome shotgun (WGS) entry which is preliminary data.</text>
</comment>
<evidence type="ECO:0000313" key="3">
    <source>
        <dbReference type="Proteomes" id="UP001238088"/>
    </source>
</evidence>
<proteinExistence type="predicted"/>
<evidence type="ECO:0000313" key="2">
    <source>
        <dbReference type="EMBL" id="MDQ0268508.1"/>
    </source>
</evidence>